<protein>
    <submittedName>
        <fullName evidence="1">Uncharacterized protein</fullName>
    </submittedName>
</protein>
<dbReference type="EMBL" id="IACN01053571">
    <property type="protein sequence ID" value="LAB54868.1"/>
    <property type="molecule type" value="Transcribed_RNA"/>
</dbReference>
<organism evidence="1">
    <name type="scientific">Micrurus surinamensis</name>
    <name type="common">Surinam coral snake</name>
    <dbReference type="NCBI Taxonomy" id="129470"/>
    <lineage>
        <taxon>Eukaryota</taxon>
        <taxon>Metazoa</taxon>
        <taxon>Chordata</taxon>
        <taxon>Craniata</taxon>
        <taxon>Vertebrata</taxon>
        <taxon>Euteleostomi</taxon>
        <taxon>Lepidosauria</taxon>
        <taxon>Squamata</taxon>
        <taxon>Bifurcata</taxon>
        <taxon>Unidentata</taxon>
        <taxon>Episquamata</taxon>
        <taxon>Toxicofera</taxon>
        <taxon>Serpentes</taxon>
        <taxon>Colubroidea</taxon>
        <taxon>Elapidae</taxon>
        <taxon>Elapinae</taxon>
        <taxon>Micrurus</taxon>
    </lineage>
</organism>
<accession>A0A2D4PBJ2</accession>
<sequence length="104" mass="12069">MAPNFSEASETSVSSGKLSRIGVHNAQAVDHYWTLSPSEPGHRNGGEACTHHHVESSPKWSYVRRCIKYRKDWGILKELWYTIITNSTILNKRYLINFRIYMEN</sequence>
<reference evidence="1" key="2">
    <citation type="submission" date="2017-11" db="EMBL/GenBank/DDBJ databases">
        <title>Coralsnake Venomics: Analyses of Venom Gland Transcriptomes and Proteomes of Six Brazilian Taxa.</title>
        <authorList>
            <person name="Aird S.D."/>
            <person name="Jorge da Silva N."/>
            <person name="Qiu L."/>
            <person name="Villar-Briones A."/>
            <person name="Aparecida-Saddi V."/>
            <person name="Campos-Telles M.P."/>
            <person name="Grau M."/>
            <person name="Mikheyev A.S."/>
        </authorList>
    </citation>
    <scope>NUCLEOTIDE SEQUENCE</scope>
    <source>
        <tissue evidence="1">Venom_gland</tissue>
    </source>
</reference>
<dbReference type="AlphaFoldDB" id="A0A2D4PBJ2"/>
<reference evidence="1" key="1">
    <citation type="submission" date="2017-07" db="EMBL/GenBank/DDBJ databases">
        <authorList>
            <person name="Mikheyev A."/>
            <person name="Grau M."/>
        </authorList>
    </citation>
    <scope>NUCLEOTIDE SEQUENCE</scope>
    <source>
        <tissue evidence="1">Venom_gland</tissue>
    </source>
</reference>
<evidence type="ECO:0000313" key="1">
    <source>
        <dbReference type="EMBL" id="LAB54868.1"/>
    </source>
</evidence>
<proteinExistence type="predicted"/>
<name>A0A2D4PBJ2_MICSU</name>